<dbReference type="OrthoDB" id="6432266at2759"/>
<feature type="domain" description="Reverse transcriptase/retrotransposon-derived protein RNase H-like" evidence="2">
    <location>
        <begin position="46"/>
        <end position="111"/>
    </location>
</feature>
<reference evidence="3 4" key="1">
    <citation type="journal article" date="2019" name="Sci. Rep.">
        <title>Orb-weaving spider Araneus ventricosus genome elucidates the spidroin gene catalogue.</title>
        <authorList>
            <person name="Kono N."/>
            <person name="Nakamura H."/>
            <person name="Ohtoshi R."/>
            <person name="Moran D.A.P."/>
            <person name="Shinohara A."/>
            <person name="Yoshida Y."/>
            <person name="Fujiwara M."/>
            <person name="Mori M."/>
            <person name="Tomita M."/>
            <person name="Arakawa K."/>
        </authorList>
    </citation>
    <scope>NUCLEOTIDE SEQUENCE [LARGE SCALE GENOMIC DNA]</scope>
</reference>
<dbReference type="SUPFAM" id="SSF56672">
    <property type="entry name" value="DNA/RNA polymerases"/>
    <property type="match status" value="1"/>
</dbReference>
<protein>
    <recommendedName>
        <fullName evidence="2">Reverse transcriptase/retrotransposon-derived protein RNase H-like domain-containing protein</fullName>
    </recommendedName>
</protein>
<dbReference type="PANTHER" id="PTHR33064:SF37">
    <property type="entry name" value="RIBONUCLEASE H"/>
    <property type="match status" value="1"/>
</dbReference>
<dbReference type="Pfam" id="PF17919">
    <property type="entry name" value="RT_RNaseH_2"/>
    <property type="match status" value="1"/>
</dbReference>
<proteinExistence type="predicted"/>
<dbReference type="InterPro" id="IPR043502">
    <property type="entry name" value="DNA/RNA_pol_sf"/>
</dbReference>
<accession>A0A4Y2WQ87</accession>
<evidence type="ECO:0000313" key="3">
    <source>
        <dbReference type="EMBL" id="GBO38127.1"/>
    </source>
</evidence>
<comment type="caution">
    <text evidence="3">The sequence shown here is derived from an EMBL/GenBank/DDBJ whole genome shotgun (WGS) entry which is preliminary data.</text>
</comment>
<name>A0A4Y2WQ87_ARAVE</name>
<evidence type="ECO:0000256" key="1">
    <source>
        <dbReference type="SAM" id="MobiDB-lite"/>
    </source>
</evidence>
<feature type="non-terminal residue" evidence="3">
    <location>
        <position position="1"/>
    </location>
</feature>
<feature type="region of interest" description="Disordered" evidence="1">
    <location>
        <begin position="155"/>
        <end position="233"/>
    </location>
</feature>
<organism evidence="3 4">
    <name type="scientific">Araneus ventricosus</name>
    <name type="common">Orbweaver spider</name>
    <name type="synonym">Epeira ventricosa</name>
    <dbReference type="NCBI Taxonomy" id="182803"/>
    <lineage>
        <taxon>Eukaryota</taxon>
        <taxon>Metazoa</taxon>
        <taxon>Ecdysozoa</taxon>
        <taxon>Arthropoda</taxon>
        <taxon>Chelicerata</taxon>
        <taxon>Arachnida</taxon>
        <taxon>Araneae</taxon>
        <taxon>Araneomorphae</taxon>
        <taxon>Entelegynae</taxon>
        <taxon>Araneoidea</taxon>
        <taxon>Araneidae</taxon>
        <taxon>Araneus</taxon>
    </lineage>
</organism>
<dbReference type="Proteomes" id="UP000499080">
    <property type="component" value="Unassembled WGS sequence"/>
</dbReference>
<gene>
    <name evidence="3" type="ORF">AVEN_171675_1</name>
</gene>
<dbReference type="InterPro" id="IPR041577">
    <property type="entry name" value="RT_RNaseH_2"/>
</dbReference>
<feature type="compositionally biased region" description="Basic and acidic residues" evidence="1">
    <location>
        <begin position="155"/>
        <end position="175"/>
    </location>
</feature>
<dbReference type="InterPro" id="IPR043128">
    <property type="entry name" value="Rev_trsase/Diguanyl_cyclase"/>
</dbReference>
<dbReference type="PANTHER" id="PTHR33064">
    <property type="entry name" value="POL PROTEIN"/>
    <property type="match status" value="1"/>
</dbReference>
<dbReference type="InterPro" id="IPR051320">
    <property type="entry name" value="Viral_Replic_Matur_Polypro"/>
</dbReference>
<keyword evidence="4" id="KW-1185">Reference proteome</keyword>
<feature type="compositionally biased region" description="Polar residues" evidence="1">
    <location>
        <begin position="216"/>
        <end position="233"/>
    </location>
</feature>
<dbReference type="Gene3D" id="3.30.70.270">
    <property type="match status" value="1"/>
</dbReference>
<dbReference type="EMBL" id="BGPR01062760">
    <property type="protein sequence ID" value="GBO38127.1"/>
    <property type="molecule type" value="Genomic_DNA"/>
</dbReference>
<dbReference type="AlphaFoldDB" id="A0A4Y2WQ87"/>
<evidence type="ECO:0000313" key="4">
    <source>
        <dbReference type="Proteomes" id="UP000499080"/>
    </source>
</evidence>
<dbReference type="GO" id="GO:0071897">
    <property type="term" value="P:DNA biosynthetic process"/>
    <property type="evidence" value="ECO:0007669"/>
    <property type="project" value="UniProtKB-ARBA"/>
</dbReference>
<evidence type="ECO:0000259" key="2">
    <source>
        <dbReference type="Pfam" id="PF17919"/>
    </source>
</evidence>
<sequence>TVTCLGHTVSDGQVFPDTKNLDSIRKAVPTTLPLANLTKENVPFKWSKLEQTAFETLKNALTLEPCLKLPDFSKPFKLCTSASKFALGAVLVPDDEGGFQHPVASASRKLNVIGKVIPVVFEIQRIDKPTDVQNVHVNRLIWVVGREAFPRSRDISDIGRKEGQKTEGRDRKSGELDNNLPPRSLPFLDSGDDERTERVRCDPMSSCSPPPLVPIPSSQTAQTATQSISPSSL</sequence>